<protein>
    <submittedName>
        <fullName evidence="2">Uncharacterized protein</fullName>
    </submittedName>
</protein>
<name>A0ABR1FP47_AURAN</name>
<keyword evidence="3" id="KW-1185">Reference proteome</keyword>
<feature type="chain" id="PRO_5046971143" evidence="1">
    <location>
        <begin position="21"/>
        <end position="222"/>
    </location>
</feature>
<accession>A0ABR1FP47</accession>
<comment type="caution">
    <text evidence="2">The sequence shown here is derived from an EMBL/GenBank/DDBJ whole genome shotgun (WGS) entry which is preliminary data.</text>
</comment>
<dbReference type="EMBL" id="JBBJCI010000314">
    <property type="protein sequence ID" value="KAK7234729.1"/>
    <property type="molecule type" value="Genomic_DNA"/>
</dbReference>
<dbReference type="Proteomes" id="UP001363151">
    <property type="component" value="Unassembled WGS sequence"/>
</dbReference>
<evidence type="ECO:0000256" key="1">
    <source>
        <dbReference type="SAM" id="SignalP"/>
    </source>
</evidence>
<sequence length="222" mass="24901">MMNVLRWLIVAAWTASRCGSEPSFTVTLGDGSNAMLQLGWFMTDCETTQSFCDKHGVSSADCEVLQAHAARLRGSDRFFTAFTEENTDEPAAGRRFAFVDEELMFRSTGTSNPGRNYPGFFLPTAGICPYWFQIGEHGTRSYSDQFFAADDLNERRRRALRSTAVQHVFDKRYSTKYDVPTPGTPDRETWVAIAQSLMPLVNRSAARVSRGVFESMTLDRGS</sequence>
<feature type="signal peptide" evidence="1">
    <location>
        <begin position="1"/>
        <end position="20"/>
    </location>
</feature>
<keyword evidence="1" id="KW-0732">Signal</keyword>
<proteinExistence type="predicted"/>
<gene>
    <name evidence="2" type="ORF">SO694_00199011</name>
</gene>
<evidence type="ECO:0000313" key="2">
    <source>
        <dbReference type="EMBL" id="KAK7234729.1"/>
    </source>
</evidence>
<reference evidence="2 3" key="1">
    <citation type="submission" date="2024-03" db="EMBL/GenBank/DDBJ databases">
        <title>Aureococcus anophagefferens CCMP1851 and Kratosvirus quantuckense: Draft genome of a second virus-susceptible host strain in the model system.</title>
        <authorList>
            <person name="Chase E."/>
            <person name="Truchon A.R."/>
            <person name="Schepens W."/>
            <person name="Wilhelm S.W."/>
        </authorList>
    </citation>
    <scope>NUCLEOTIDE SEQUENCE [LARGE SCALE GENOMIC DNA]</scope>
    <source>
        <strain evidence="2 3">CCMP1851</strain>
    </source>
</reference>
<organism evidence="2 3">
    <name type="scientific">Aureococcus anophagefferens</name>
    <name type="common">Harmful bloom alga</name>
    <dbReference type="NCBI Taxonomy" id="44056"/>
    <lineage>
        <taxon>Eukaryota</taxon>
        <taxon>Sar</taxon>
        <taxon>Stramenopiles</taxon>
        <taxon>Ochrophyta</taxon>
        <taxon>Pelagophyceae</taxon>
        <taxon>Pelagomonadales</taxon>
        <taxon>Pelagomonadaceae</taxon>
        <taxon>Aureococcus</taxon>
    </lineage>
</organism>
<evidence type="ECO:0000313" key="3">
    <source>
        <dbReference type="Proteomes" id="UP001363151"/>
    </source>
</evidence>